<dbReference type="GO" id="GO:0009317">
    <property type="term" value="C:acetyl-CoA carboxylase complex"/>
    <property type="evidence" value="ECO:0007669"/>
    <property type="project" value="UniProtKB-ARBA"/>
</dbReference>
<dbReference type="InterPro" id="IPR011762">
    <property type="entry name" value="COA_CT_N"/>
</dbReference>
<evidence type="ECO:0000256" key="3">
    <source>
        <dbReference type="SAM" id="MobiDB-lite"/>
    </source>
</evidence>
<evidence type="ECO:0000259" key="5">
    <source>
        <dbReference type="PROSITE" id="PS50989"/>
    </source>
</evidence>
<keyword evidence="7" id="KW-1185">Reference proteome</keyword>
<dbReference type="InterPro" id="IPR011763">
    <property type="entry name" value="COA_CT_C"/>
</dbReference>
<dbReference type="GO" id="GO:0015977">
    <property type="term" value="P:carbon fixation"/>
    <property type="evidence" value="ECO:0007669"/>
    <property type="project" value="UniProtKB-ARBA"/>
</dbReference>
<accession>A0A9X3F410</accession>
<dbReference type="FunFam" id="3.90.226.10:FF:000016">
    <property type="entry name" value="Propionyl-CoA carboxylase, beta subunit"/>
    <property type="match status" value="1"/>
</dbReference>
<reference evidence="6" key="1">
    <citation type="submission" date="2022-11" db="EMBL/GenBank/DDBJ databases">
        <title>Marilongibacter aestuarii gen. nov., sp. nov., isolated from tidal flat sediment.</title>
        <authorList>
            <person name="Jiayan W."/>
        </authorList>
    </citation>
    <scope>NUCLEOTIDE SEQUENCE</scope>
    <source>
        <strain evidence="6">Z1-6</strain>
    </source>
</reference>
<dbReference type="PANTHER" id="PTHR43842">
    <property type="entry name" value="PROPIONYL-COA CARBOXYLASE BETA CHAIN"/>
    <property type="match status" value="1"/>
</dbReference>
<feature type="compositionally biased region" description="Basic residues" evidence="3">
    <location>
        <begin position="496"/>
        <end position="511"/>
    </location>
</feature>
<feature type="region of interest" description="Disordered" evidence="3">
    <location>
        <begin position="492"/>
        <end position="511"/>
    </location>
</feature>
<evidence type="ECO:0000256" key="2">
    <source>
        <dbReference type="ARBA" id="ARBA00074538"/>
    </source>
</evidence>
<dbReference type="InterPro" id="IPR034733">
    <property type="entry name" value="AcCoA_carboxyl_beta"/>
</dbReference>
<dbReference type="PANTHER" id="PTHR43842:SF2">
    <property type="entry name" value="PROPIONYL-COA CARBOXYLASE BETA CHAIN, MITOCHONDRIAL"/>
    <property type="match status" value="1"/>
</dbReference>
<proteinExistence type="inferred from homology"/>
<feature type="domain" description="CoA carboxyltransferase N-terminal" evidence="4">
    <location>
        <begin position="3"/>
        <end position="259"/>
    </location>
</feature>
<comment type="similarity">
    <text evidence="1">Belongs to the AccD/PCCB family.</text>
</comment>
<dbReference type="InterPro" id="IPR029045">
    <property type="entry name" value="ClpP/crotonase-like_dom_sf"/>
</dbReference>
<dbReference type="Gene3D" id="3.90.226.10">
    <property type="entry name" value="2-enoyl-CoA Hydratase, Chain A, domain 1"/>
    <property type="match status" value="2"/>
</dbReference>
<dbReference type="GO" id="GO:0003989">
    <property type="term" value="F:acetyl-CoA carboxylase activity"/>
    <property type="evidence" value="ECO:0007669"/>
    <property type="project" value="UniProtKB-ARBA"/>
</dbReference>
<protein>
    <recommendedName>
        <fullName evidence="2">Propionyl-CoA carboxylase beta chain</fullName>
    </recommendedName>
</protein>
<comment type="caution">
    <text evidence="6">The sequence shown here is derived from an EMBL/GenBank/DDBJ whole genome shotgun (WGS) entry which is preliminary data.</text>
</comment>
<evidence type="ECO:0000259" key="4">
    <source>
        <dbReference type="PROSITE" id="PS50980"/>
    </source>
</evidence>
<evidence type="ECO:0000256" key="1">
    <source>
        <dbReference type="ARBA" id="ARBA00006102"/>
    </source>
</evidence>
<dbReference type="Proteomes" id="UP001145087">
    <property type="component" value="Unassembled WGS sequence"/>
</dbReference>
<feature type="region of interest" description="Disordered" evidence="3">
    <location>
        <begin position="16"/>
        <end position="37"/>
    </location>
</feature>
<name>A0A9X3F410_9BACT</name>
<sequence length="511" mass="55834">MNLQDKYRQLEEFNAKAEEGGGKARNEKQHAAGKKTARERINQLIDSGTFNEIDKLMTHRNYDFGMETQKVLGDGLISGYGKVNGRLVYVFAQDFTVFGGSLSRANADKIVKIQELALKMGAPVIGLNDSGGARIQEGVESLAGYADIFYNNVISSGVIPQISAILGPCAGGAVYSPALTDFIFMVNEKSHMFVTGPEVIKTVTHEDVTKEELGGANTHNAKSGVAHFNGSDEDQTLMMIRELLSFLPSNNLEDPPVKPTVDPSDRMEESLQEIVPADPNKPYDMHDIIQNVIDNKHFLEVQQQYAQNIIVGFARFAGKPVGIVANQPAHLAGVLDINSSVKAARFVRFCDAFNLPLITFVDVPGFLPGTSQEFGGIIKHGAKLLYAFAEATVPKITVITRKAYGGAYDVMSSKHIGADVNLAYPTSEIAVMGPEGAINIIHRNGLSPEERAKAVDDYREKFANPYKAASLGYIDEIINPRDTRKKIIDALDMTQNKRKSNPPKKHGNIPL</sequence>
<dbReference type="InterPro" id="IPR051047">
    <property type="entry name" value="AccD/PCCB"/>
</dbReference>
<organism evidence="6 7">
    <name type="scientific">Draconibacterium aestuarii</name>
    <dbReference type="NCBI Taxonomy" id="2998507"/>
    <lineage>
        <taxon>Bacteria</taxon>
        <taxon>Pseudomonadati</taxon>
        <taxon>Bacteroidota</taxon>
        <taxon>Bacteroidia</taxon>
        <taxon>Marinilabiliales</taxon>
        <taxon>Prolixibacteraceae</taxon>
        <taxon>Draconibacterium</taxon>
    </lineage>
</organism>
<dbReference type="RefSeq" id="WP_343332348.1">
    <property type="nucleotide sequence ID" value="NZ_JAPOHD010000012.1"/>
</dbReference>
<dbReference type="PROSITE" id="PS50989">
    <property type="entry name" value="COA_CT_CTER"/>
    <property type="match status" value="1"/>
</dbReference>
<dbReference type="AlphaFoldDB" id="A0A9X3F410"/>
<gene>
    <name evidence="6" type="ORF">OU798_06670</name>
</gene>
<dbReference type="SUPFAM" id="SSF52096">
    <property type="entry name" value="ClpP/crotonase"/>
    <property type="match status" value="2"/>
</dbReference>
<dbReference type="PROSITE" id="PS50980">
    <property type="entry name" value="COA_CT_NTER"/>
    <property type="match status" value="1"/>
</dbReference>
<evidence type="ECO:0000313" key="7">
    <source>
        <dbReference type="Proteomes" id="UP001145087"/>
    </source>
</evidence>
<evidence type="ECO:0000313" key="6">
    <source>
        <dbReference type="EMBL" id="MCY1720018.1"/>
    </source>
</evidence>
<dbReference type="GO" id="GO:0004658">
    <property type="term" value="F:propionyl-CoA carboxylase activity"/>
    <property type="evidence" value="ECO:0007669"/>
    <property type="project" value="UniProtKB-ARBA"/>
</dbReference>
<feature type="domain" description="CoA carboxyltransferase C-terminal" evidence="5">
    <location>
        <begin position="263"/>
        <end position="493"/>
    </location>
</feature>
<dbReference type="Pfam" id="PF01039">
    <property type="entry name" value="Carboxyl_trans"/>
    <property type="match status" value="1"/>
</dbReference>
<dbReference type="FunFam" id="3.90.226.10:FF:000017">
    <property type="entry name" value="Propionyl-CoA carboxylase subunit beta 5"/>
    <property type="match status" value="1"/>
</dbReference>
<dbReference type="EMBL" id="JAPOHD010000012">
    <property type="protein sequence ID" value="MCY1720018.1"/>
    <property type="molecule type" value="Genomic_DNA"/>
</dbReference>